<comment type="subcellular location">
    <subcellularLocation>
        <location evidence="1">Cell membrane</location>
        <topology evidence="1">Multi-pass membrane protein</topology>
    </subcellularLocation>
</comment>
<evidence type="ECO:0000256" key="1">
    <source>
        <dbReference type="ARBA" id="ARBA00004651"/>
    </source>
</evidence>
<feature type="coiled-coil region" evidence="7">
    <location>
        <begin position="323"/>
        <end position="350"/>
    </location>
</feature>
<feature type="domain" description="Integral membrane protein YccS N-terminal" evidence="9">
    <location>
        <begin position="70"/>
        <end position="183"/>
    </location>
</feature>
<dbReference type="EMBL" id="CP019434">
    <property type="protein sequence ID" value="APZ42689.1"/>
    <property type="molecule type" value="Genomic_DNA"/>
</dbReference>
<evidence type="ECO:0000256" key="7">
    <source>
        <dbReference type="SAM" id="Coils"/>
    </source>
</evidence>
<dbReference type="OrthoDB" id="8670769at2"/>
<protein>
    <submittedName>
        <fullName evidence="11">Uncharacterized protein</fullName>
    </submittedName>
</protein>
<feature type="transmembrane region" description="Helical" evidence="8">
    <location>
        <begin position="32"/>
        <end position="55"/>
    </location>
</feature>
<feature type="transmembrane region" description="Helical" evidence="8">
    <location>
        <begin position="142"/>
        <end position="162"/>
    </location>
</feature>
<evidence type="ECO:0000313" key="12">
    <source>
        <dbReference type="Proteomes" id="UP000243807"/>
    </source>
</evidence>
<feature type="transmembrane region" description="Helical" evidence="8">
    <location>
        <begin position="67"/>
        <end position="84"/>
    </location>
</feature>
<feature type="transmembrane region" description="Helical" evidence="8">
    <location>
        <begin position="441"/>
        <end position="460"/>
    </location>
</feature>
<dbReference type="RefSeq" id="WP_076836340.1">
    <property type="nucleotide sequence ID" value="NZ_CP019434.1"/>
</dbReference>
<evidence type="ECO:0000256" key="8">
    <source>
        <dbReference type="SAM" id="Phobius"/>
    </source>
</evidence>
<reference evidence="11 12" key="1">
    <citation type="submission" date="2017-01" db="EMBL/GenBank/DDBJ databases">
        <title>Draft sequence of Acidihalobacter ferrooxidans strain DSM 14175 (strain V8).</title>
        <authorList>
            <person name="Khaleque H.N."/>
            <person name="Ramsay J.P."/>
            <person name="Murphy R.J.T."/>
            <person name="Kaksonen A.H."/>
            <person name="Boxall N.J."/>
            <person name="Watkin E.L.J."/>
        </authorList>
    </citation>
    <scope>NUCLEOTIDE SEQUENCE [LARGE SCALE GENOMIC DNA]</scope>
    <source>
        <strain evidence="11 12">V8</strain>
    </source>
</reference>
<dbReference type="InterPro" id="IPR049453">
    <property type="entry name" value="Memb_transporter_dom"/>
</dbReference>
<dbReference type="PANTHER" id="PTHR30509">
    <property type="entry name" value="P-HYDROXYBENZOIC ACID EFFLUX PUMP SUBUNIT-RELATED"/>
    <property type="match status" value="1"/>
</dbReference>
<feature type="transmembrane region" description="Helical" evidence="8">
    <location>
        <begin position="487"/>
        <end position="506"/>
    </location>
</feature>
<dbReference type="Pfam" id="PF13515">
    <property type="entry name" value="FUSC_2"/>
    <property type="match status" value="1"/>
</dbReference>
<name>A0A1P8UFV1_9GAMM</name>
<dbReference type="STRING" id="1765967.BW247_05910"/>
<proteinExistence type="inferred from homology"/>
<evidence type="ECO:0000256" key="5">
    <source>
        <dbReference type="ARBA" id="ARBA00023136"/>
    </source>
</evidence>
<dbReference type="Pfam" id="PF12805">
    <property type="entry name" value="FUSC-like"/>
    <property type="match status" value="1"/>
</dbReference>
<keyword evidence="7" id="KW-0175">Coiled coil</keyword>
<evidence type="ECO:0000259" key="9">
    <source>
        <dbReference type="Pfam" id="PF12805"/>
    </source>
</evidence>
<feature type="transmembrane region" description="Helical" evidence="8">
    <location>
        <begin position="114"/>
        <end position="136"/>
    </location>
</feature>
<dbReference type="AlphaFoldDB" id="A0A1P8UFV1"/>
<evidence type="ECO:0000256" key="4">
    <source>
        <dbReference type="ARBA" id="ARBA00022989"/>
    </source>
</evidence>
<comment type="similarity">
    <text evidence="6">Belongs to the YccS/YhfK family.</text>
</comment>
<feature type="transmembrane region" description="Helical" evidence="8">
    <location>
        <begin position="512"/>
        <end position="534"/>
    </location>
</feature>
<keyword evidence="4 8" id="KW-1133">Transmembrane helix</keyword>
<evidence type="ECO:0000259" key="10">
    <source>
        <dbReference type="Pfam" id="PF13515"/>
    </source>
</evidence>
<dbReference type="Proteomes" id="UP000243807">
    <property type="component" value="Chromosome"/>
</dbReference>
<keyword evidence="2" id="KW-1003">Cell membrane</keyword>
<dbReference type="KEGG" id="afy:BW247_05910"/>
<keyword evidence="12" id="KW-1185">Reference proteome</keyword>
<gene>
    <name evidence="11" type="ORF">BW247_05910</name>
</gene>
<evidence type="ECO:0000313" key="11">
    <source>
        <dbReference type="EMBL" id="APZ42689.1"/>
    </source>
</evidence>
<dbReference type="GO" id="GO:0005886">
    <property type="term" value="C:plasma membrane"/>
    <property type="evidence" value="ECO:0007669"/>
    <property type="project" value="UniProtKB-SubCell"/>
</dbReference>
<dbReference type="InterPro" id="IPR032692">
    <property type="entry name" value="YccS_N"/>
</dbReference>
<feature type="domain" description="Integral membrane bound transporter" evidence="10">
    <location>
        <begin position="406"/>
        <end position="527"/>
    </location>
</feature>
<dbReference type="PANTHER" id="PTHR30509:SF9">
    <property type="entry name" value="MULTIDRUG RESISTANCE PROTEIN MDTO"/>
    <property type="match status" value="1"/>
</dbReference>
<feature type="transmembrane region" description="Helical" evidence="8">
    <location>
        <begin position="466"/>
        <end position="482"/>
    </location>
</feature>
<accession>A0A1P8UFV1</accession>
<keyword evidence="5 8" id="KW-0472">Membrane</keyword>
<evidence type="ECO:0000256" key="6">
    <source>
        <dbReference type="ARBA" id="ARBA00043993"/>
    </source>
</evidence>
<feature type="transmembrane region" description="Helical" evidence="8">
    <location>
        <begin position="90"/>
        <end position="107"/>
    </location>
</feature>
<evidence type="ECO:0000256" key="3">
    <source>
        <dbReference type="ARBA" id="ARBA00022692"/>
    </source>
</evidence>
<sequence>MRTRHEWISALPDALQTAKAVRGMFAIGVPLLAFHAVGHSSFGLLIGIGALLGTLGDVGNSYRGRMLTLMLACVLLPLSVALGGILMHHWWAATLGMAGLGFVIGMSRSFGQHIAALGMTSGIAFLIGTALAATPIPLFEQSGAVALGAAWALLLALSAWSLHPYKRYEHELAQCFSEAAALLHGAACCANRADEAVLMRHYQALRQKIEQTRAAIGTIDGAIDGSRFSPPRLFLLTRAAARIGASAVSLAELGPEPHAPDNPALQSALRAYHQAIDGIRETVLQLGQVLEQGRGNIDLEASTRQLNTLRAQLADVQPGNSGELELQTRLEQARQLLERIRQHLLNASETLTQLFGPEHGWAERLLPRVYLLDLLQRGRSALRSNFDRHSLLLRHAARLSLTSALGILVYTLFKLPDGLWIPLTVLVILQPEFSDTRGRALQRSLGTLAGVLFAGILFILVPDDSIIRWLLVPLIFFTVWFWQDRYAWGVAFLTPFIILLLHLLAANTYTEIFARIAYTLGGAALAMGAAYVLWPIWQRERLPMQVSKALRANRNFAQAVFDGLLAGGTFDQHTHELRRLSELEAVNLELSRQSFCAEPAHRGIDVTAVTSATLYNNRLARHLNAVAGHLGTPLRAYPEHTLRIWTKALLTTLDQMSAYLENPGAEQPDISAFETAHSALCDAAPFDPDAHDLGQQLLLEPLLRKIATDLTALYPACLNLLVDKHKAKSTRSKPPAASDSA</sequence>
<organism evidence="11 12">
    <name type="scientific">Acidihalobacter ferrooxydans</name>
    <dbReference type="NCBI Taxonomy" id="1765967"/>
    <lineage>
        <taxon>Bacteria</taxon>
        <taxon>Pseudomonadati</taxon>
        <taxon>Pseudomonadota</taxon>
        <taxon>Gammaproteobacteria</taxon>
        <taxon>Chromatiales</taxon>
        <taxon>Ectothiorhodospiraceae</taxon>
        <taxon>Acidihalobacter</taxon>
    </lineage>
</organism>
<keyword evidence="3 8" id="KW-0812">Transmembrane</keyword>
<evidence type="ECO:0000256" key="2">
    <source>
        <dbReference type="ARBA" id="ARBA00022475"/>
    </source>
</evidence>